<evidence type="ECO:0000256" key="13">
    <source>
        <dbReference type="SAM" id="MobiDB-lite"/>
    </source>
</evidence>
<evidence type="ECO:0000313" key="16">
    <source>
        <dbReference type="Proteomes" id="UP000078576"/>
    </source>
</evidence>
<evidence type="ECO:0000256" key="12">
    <source>
        <dbReference type="ARBA" id="ARBA00074866"/>
    </source>
</evidence>
<feature type="region of interest" description="Disordered" evidence="13">
    <location>
        <begin position="1"/>
        <end position="37"/>
    </location>
</feature>
<evidence type="ECO:0000256" key="1">
    <source>
        <dbReference type="ARBA" id="ARBA00004496"/>
    </source>
</evidence>
<dbReference type="OrthoDB" id="342024at2759"/>
<dbReference type="PANTHER" id="PTHR23115">
    <property type="entry name" value="TRANSLATION FACTOR"/>
    <property type="match status" value="1"/>
</dbReference>
<reference evidence="16" key="1">
    <citation type="submission" date="2014-12" db="EMBL/GenBank/DDBJ databases">
        <title>Genome Sequence of Valsa Canker Pathogens Uncovers a Specific Adaption of Colonization on Woody Bark.</title>
        <authorList>
            <person name="Yin Z."/>
            <person name="Liu H."/>
            <person name="Gao X."/>
            <person name="Li Z."/>
            <person name="Song N."/>
            <person name="Ke X."/>
            <person name="Dai Q."/>
            <person name="Wu Y."/>
            <person name="Sun Y."/>
            <person name="Xu J.-R."/>
            <person name="Kang Z.K."/>
            <person name="Wang L."/>
            <person name="Huang L."/>
        </authorList>
    </citation>
    <scope>NUCLEOTIDE SEQUENCE [LARGE SCALE GENOMIC DNA]</scope>
    <source>
        <strain evidence="16">SXYL134</strain>
    </source>
</reference>
<dbReference type="GO" id="GO:0002184">
    <property type="term" value="P:cytoplasmic translational termination"/>
    <property type="evidence" value="ECO:0007669"/>
    <property type="project" value="UniProtKB-ARBA"/>
</dbReference>
<evidence type="ECO:0000256" key="6">
    <source>
        <dbReference type="ARBA" id="ARBA00022801"/>
    </source>
</evidence>
<feature type="domain" description="Tr-type G" evidence="14">
    <location>
        <begin position="386"/>
        <end position="609"/>
    </location>
</feature>
<comment type="catalytic activity">
    <reaction evidence="10">
        <text>GTP + H2O = GDP + phosphate + H(+)</text>
        <dbReference type="Rhea" id="RHEA:19669"/>
        <dbReference type="ChEBI" id="CHEBI:15377"/>
        <dbReference type="ChEBI" id="CHEBI:15378"/>
        <dbReference type="ChEBI" id="CHEBI:37565"/>
        <dbReference type="ChEBI" id="CHEBI:43474"/>
        <dbReference type="ChEBI" id="CHEBI:58189"/>
    </reaction>
    <physiologicalReaction direction="left-to-right" evidence="10">
        <dbReference type="Rhea" id="RHEA:19670"/>
    </physiologicalReaction>
</comment>
<dbReference type="FunFam" id="3.40.50.300:FF:000204">
    <property type="entry name" value="Translation elongation factor Tu"/>
    <property type="match status" value="1"/>
</dbReference>
<dbReference type="GO" id="GO:0003924">
    <property type="term" value="F:GTPase activity"/>
    <property type="evidence" value="ECO:0007669"/>
    <property type="project" value="InterPro"/>
</dbReference>
<evidence type="ECO:0000256" key="7">
    <source>
        <dbReference type="ARBA" id="ARBA00022845"/>
    </source>
</evidence>
<feature type="compositionally biased region" description="Acidic residues" evidence="13">
    <location>
        <begin position="11"/>
        <end position="33"/>
    </location>
</feature>
<keyword evidence="5" id="KW-0547">Nucleotide-binding</keyword>
<protein>
    <recommendedName>
        <fullName evidence="12">Elongation factor 1 alpha-like protein</fullName>
    </recommendedName>
    <alternativeName>
        <fullName evidence="3">Elongation factor 1-alpha</fullName>
    </alternativeName>
</protein>
<evidence type="ECO:0000256" key="5">
    <source>
        <dbReference type="ARBA" id="ARBA00022741"/>
    </source>
</evidence>
<evidence type="ECO:0000256" key="9">
    <source>
        <dbReference type="ARBA" id="ARBA00023134"/>
    </source>
</evidence>
<keyword evidence="16" id="KW-1185">Reference proteome</keyword>
<dbReference type="Gene3D" id="2.40.30.10">
    <property type="entry name" value="Translation factors"/>
    <property type="match status" value="2"/>
</dbReference>
<evidence type="ECO:0000256" key="11">
    <source>
        <dbReference type="ARBA" id="ARBA00063537"/>
    </source>
</evidence>
<dbReference type="InterPro" id="IPR015033">
    <property type="entry name" value="HBS1-like_N"/>
</dbReference>
<dbReference type="PRINTS" id="PR00315">
    <property type="entry name" value="ELONGATNFCT"/>
</dbReference>
<dbReference type="InterPro" id="IPR027417">
    <property type="entry name" value="P-loop_NTPase"/>
</dbReference>
<organism evidence="15 16">
    <name type="scientific">Cytospora mali</name>
    <name type="common">Apple Valsa canker fungus</name>
    <name type="synonym">Valsa mali</name>
    <dbReference type="NCBI Taxonomy" id="578113"/>
    <lineage>
        <taxon>Eukaryota</taxon>
        <taxon>Fungi</taxon>
        <taxon>Dikarya</taxon>
        <taxon>Ascomycota</taxon>
        <taxon>Pezizomycotina</taxon>
        <taxon>Sordariomycetes</taxon>
        <taxon>Sordariomycetidae</taxon>
        <taxon>Diaporthales</taxon>
        <taxon>Cytosporaceae</taxon>
        <taxon>Cytospora</taxon>
    </lineage>
</organism>
<dbReference type="Gene3D" id="3.40.50.300">
    <property type="entry name" value="P-loop containing nucleotide triphosphate hydrolases"/>
    <property type="match status" value="1"/>
</dbReference>
<sequence length="798" mass="87586">MSRHRMYQNYDYEEDLDEFDGGSFAEEEEDELSPEDRAQMTAGTEEIKRVLGPQASKVTTQQIQEALWHYYYDIDKTVAFLISKFIDPAPKPAAKSKPQKNTPPAPNGMPFLDSLLSVDLPLPTGASEADLWRVCATNPRPRQSCASFFADMPWMNIPEDRRTVFIRPQRTLGGGLLGGSSAPPKMSKLQALAAARKRKAEKEKRSETSQEETTSKDPTQTEAVERGVARMKIARLDAEPSPSPATPSTNTDTAGPLPSTVDGAFESQDEPITPQPPVPKAEPSAFAQALLNNDSASEAPSRLYPPPWMAYTTPDALSEAFSKPSPDDVVLAAQSKAGKKSTSATPNAKNKESTEAALKSLKIAETPLPKSKGLNVLKEYENSKLKKHASFVVVGHVDSGKSTMTGRMLLDLGVVNQRTIEKHRKEAEKIGKASFSLAWVLDTREEEREHGVTIDIATNNFETDKTLFTILDAPGHKDYVPNMLAGASQADFAVLVIDAAKGAFEAGLKGQTREHALLLRSMGVFRLIVAINKLDTADWDKERFEEIKDQIMGSLKVLKFRDRDISFVPVSGLTGDNIVRRSKDPNASWYTGPTLIEELESSEPTTRPLDKPLRMTIADLWDTRLSPITVSGRIDAGTVQVGDALLVQPSGEKAYVKALEMNQDPVDWAVAGQHIVMYLSHIDEDHIRAGDVICQPSNPIPCVDTFTMKALAFDTFFPMPVEIHKGRLHVAGKVSQLRAVLDLHTGAITKKKPQVVKAGSVARIRMKTDEKVPLEVGERVVIRYNGDTVAAGLLEESQ</sequence>
<dbReference type="Pfam" id="PF22594">
    <property type="entry name" value="GTP-eEF1A_C"/>
    <property type="match status" value="1"/>
</dbReference>
<evidence type="ECO:0000256" key="3">
    <source>
        <dbReference type="ARBA" id="ARBA00013870"/>
    </source>
</evidence>
<dbReference type="GO" id="GO:0006417">
    <property type="term" value="P:regulation of translation"/>
    <property type="evidence" value="ECO:0007669"/>
    <property type="project" value="UniProtKB-KW"/>
</dbReference>
<keyword evidence="4" id="KW-0963">Cytoplasm</keyword>
<keyword evidence="9" id="KW-0342">GTP-binding</keyword>
<dbReference type="InterPro" id="IPR000795">
    <property type="entry name" value="T_Tr_GTP-bd_dom"/>
</dbReference>
<dbReference type="GO" id="GO:0005829">
    <property type="term" value="C:cytosol"/>
    <property type="evidence" value="ECO:0007669"/>
    <property type="project" value="GOC"/>
</dbReference>
<feature type="compositionally biased region" description="Basic and acidic residues" evidence="13">
    <location>
        <begin position="223"/>
        <end position="238"/>
    </location>
</feature>
<keyword evidence="8" id="KW-0648">Protein biosynthesis</keyword>
<gene>
    <name evidence="15" type="ORF">VP1G_00871</name>
</gene>
<evidence type="ECO:0000256" key="4">
    <source>
        <dbReference type="ARBA" id="ARBA00022490"/>
    </source>
</evidence>
<evidence type="ECO:0000259" key="14">
    <source>
        <dbReference type="PROSITE" id="PS51722"/>
    </source>
</evidence>
<dbReference type="Proteomes" id="UP000078576">
    <property type="component" value="Unassembled WGS sequence"/>
</dbReference>
<dbReference type="CDD" id="cd01883">
    <property type="entry name" value="EF1_alpha"/>
    <property type="match status" value="1"/>
</dbReference>
<dbReference type="Pfam" id="PF00009">
    <property type="entry name" value="GTP_EFTU"/>
    <property type="match status" value="1"/>
</dbReference>
<keyword evidence="7" id="KW-0810">Translation regulation</keyword>
<dbReference type="Pfam" id="PF03144">
    <property type="entry name" value="GTP_EFTU_D2"/>
    <property type="match status" value="1"/>
</dbReference>
<dbReference type="Pfam" id="PF08938">
    <property type="entry name" value="HBS1_N"/>
    <property type="match status" value="1"/>
</dbReference>
<dbReference type="STRING" id="694573.A0A194UP55"/>
<dbReference type="GO" id="GO:0005525">
    <property type="term" value="F:GTP binding"/>
    <property type="evidence" value="ECO:0007669"/>
    <property type="project" value="UniProtKB-KW"/>
</dbReference>
<evidence type="ECO:0000256" key="10">
    <source>
        <dbReference type="ARBA" id="ARBA00049117"/>
    </source>
</evidence>
<dbReference type="FunFam" id="2.40.30.10:FF:000020">
    <property type="entry name" value="Translation elongation factor EF-1"/>
    <property type="match status" value="1"/>
</dbReference>
<dbReference type="AlphaFoldDB" id="A0A194UP55"/>
<dbReference type="InterPro" id="IPR054696">
    <property type="entry name" value="GTP-eEF1A_C"/>
</dbReference>
<dbReference type="SUPFAM" id="SSF52540">
    <property type="entry name" value="P-loop containing nucleoside triphosphate hydrolases"/>
    <property type="match status" value="1"/>
</dbReference>
<evidence type="ECO:0000256" key="8">
    <source>
        <dbReference type="ARBA" id="ARBA00022917"/>
    </source>
</evidence>
<dbReference type="SUPFAM" id="SSF50447">
    <property type="entry name" value="Translation proteins"/>
    <property type="match status" value="1"/>
</dbReference>
<comment type="subcellular location">
    <subcellularLocation>
        <location evidence="1">Cytoplasm</location>
    </subcellularLocation>
</comment>
<evidence type="ECO:0000313" key="15">
    <source>
        <dbReference type="EMBL" id="KUI53457.1"/>
    </source>
</evidence>
<evidence type="ECO:0000256" key="2">
    <source>
        <dbReference type="ARBA" id="ARBA00007249"/>
    </source>
</evidence>
<dbReference type="CDD" id="cd16267">
    <property type="entry name" value="HBS1-like_II"/>
    <property type="match status" value="1"/>
</dbReference>
<dbReference type="GO" id="GO:1990533">
    <property type="term" value="C:Dom34-Hbs1 complex"/>
    <property type="evidence" value="ECO:0007669"/>
    <property type="project" value="UniProtKB-ARBA"/>
</dbReference>
<dbReference type="InterPro" id="IPR004161">
    <property type="entry name" value="EFTu-like_2"/>
</dbReference>
<dbReference type="InterPro" id="IPR009001">
    <property type="entry name" value="Transl_elong_EF1A/Init_IF2_C"/>
</dbReference>
<dbReference type="PROSITE" id="PS51722">
    <property type="entry name" value="G_TR_2"/>
    <property type="match status" value="1"/>
</dbReference>
<keyword evidence="6" id="KW-0378">Hydrolase</keyword>
<dbReference type="InterPro" id="IPR009000">
    <property type="entry name" value="Transl_B-barrel_sf"/>
</dbReference>
<name>A0A194UP55_CYTMA</name>
<proteinExistence type="inferred from homology"/>
<accession>A0A194UP55</accession>
<feature type="region of interest" description="Disordered" evidence="13">
    <location>
        <begin position="190"/>
        <end position="281"/>
    </location>
</feature>
<comment type="subunit">
    <text evidence="11">Component of the Dom34-Hbs1 complex, also named Pelota-HBS1L complex, composed of dom34 and hbs1.</text>
</comment>
<comment type="similarity">
    <text evidence="2">Belongs to the TRAFAC class translation factor GTPase superfamily. Classic translation factor GTPase family. EF-Tu/EF-1A subfamily.</text>
</comment>
<dbReference type="InterPro" id="IPR050100">
    <property type="entry name" value="TRAFAC_GTPase_members"/>
</dbReference>
<dbReference type="SUPFAM" id="SSF50465">
    <property type="entry name" value="EF-Tu/eEF-1alpha/eIF2-gamma C-terminal domain"/>
    <property type="match status" value="1"/>
</dbReference>
<dbReference type="EMBL" id="KN714669">
    <property type="protein sequence ID" value="KUI53457.1"/>
    <property type="molecule type" value="Genomic_DNA"/>
</dbReference>
<feature type="region of interest" description="Disordered" evidence="13">
    <location>
        <begin position="91"/>
        <end position="110"/>
    </location>
</feature>